<keyword evidence="1" id="KW-0472">Membrane</keyword>
<dbReference type="EMBL" id="ADMN01000110">
    <property type="protein sequence ID" value="EFF62842.1"/>
    <property type="molecule type" value="Genomic_DNA"/>
</dbReference>
<gene>
    <name evidence="2" type="ORF">CUW_0034</name>
</gene>
<keyword evidence="1" id="KW-1133">Transmembrane helix</keyword>
<keyword evidence="3" id="KW-1185">Reference proteome</keyword>
<organism evidence="2 3">
    <name type="scientific">Turicibacter sanguinis PC909</name>
    <dbReference type="NCBI Taxonomy" id="702450"/>
    <lineage>
        <taxon>Bacteria</taxon>
        <taxon>Bacillati</taxon>
        <taxon>Bacillota</taxon>
        <taxon>Erysipelotrichia</taxon>
        <taxon>Erysipelotrichales</taxon>
        <taxon>Turicibacteraceae</taxon>
        <taxon>Turicibacter</taxon>
    </lineage>
</organism>
<comment type="caution">
    <text evidence="2">The sequence shown here is derived from an EMBL/GenBank/DDBJ whole genome shotgun (WGS) entry which is preliminary data.</text>
</comment>
<reference evidence="2 3" key="1">
    <citation type="journal article" date="2011" name="J. Bacteriol.">
        <title>Draft Genome Sequence of Turicibacter sanguinis PC909, Isolated from Human Feces.</title>
        <authorList>
            <person name="Cuiv P.O."/>
            <person name="Klaassens E.S."/>
            <person name="Durkin A.S."/>
            <person name="Harkins D.M."/>
            <person name="Foster L."/>
            <person name="McCorrison J."/>
            <person name="Torralba M."/>
            <person name="Nelson K.E."/>
            <person name="Morrison M."/>
        </authorList>
    </citation>
    <scope>NUCLEOTIDE SEQUENCE [LARGE SCALE GENOMIC DNA]</scope>
    <source>
        <strain evidence="2 3">PC909</strain>
    </source>
</reference>
<feature type="transmembrane region" description="Helical" evidence="1">
    <location>
        <begin position="12"/>
        <end position="35"/>
    </location>
</feature>
<proteinExistence type="predicted"/>
<evidence type="ECO:0000313" key="3">
    <source>
        <dbReference type="Proteomes" id="UP000002938"/>
    </source>
</evidence>
<evidence type="ECO:0000313" key="2">
    <source>
        <dbReference type="EMBL" id="EFF62842.1"/>
    </source>
</evidence>
<sequence length="40" mass="4230">MISAIVMNLINILGNAILINGVFGFPQLGILRAAISTKCE</sequence>
<protein>
    <submittedName>
        <fullName evidence="2">Uncharacterized protein</fullName>
    </submittedName>
</protein>
<dbReference type="Proteomes" id="UP000002938">
    <property type="component" value="Unassembled WGS sequence"/>
</dbReference>
<accession>A0ABM9ZZI4</accession>
<name>A0ABM9ZZI4_9FIRM</name>
<keyword evidence="1" id="KW-0812">Transmembrane</keyword>
<evidence type="ECO:0000256" key="1">
    <source>
        <dbReference type="SAM" id="Phobius"/>
    </source>
</evidence>